<accession>A0AB39UR02</accession>
<sequence length="446" mass="46278">MSHARHKKSRMLGVVGRRFLAGALTLALSAGIVPAAATAGVAIPLAASAGITQVASADTVGQDISRWQGSISIGALGSFVIVKQSGSDIGYLYKDSMYARNAKAVRAAGKGLGHYYFNGYANPTSAANYFVSNLVEYQKGDPLVYDAEGSSFVSPAAVAAWVAQVRARLGADANVYVYMSSSVTRAYNWSSVAASGVKLWVANYGSNNGAYHGAPSVSYWSTYYIHQYTSVGRVSGYSGSLDMNLAKSGAWSNGQTTSTATTATVASASSVPTGTYLGYSISQTQRLLNVYGYRLTVDGSYGPATRAAVANFQKTHGLTVDGYAGPATQAALAGTHSTSKTGVDGSAGSATIALWQKTMGTSVDGVVSGQVIPRGYSRTGLYSVAYGSTGSNLIRKVQARLGLAQDGFLGPNTIRAIQRHLGVTADGSFGPATVRALQTRLNTGKF</sequence>
<gene>
    <name evidence="5" type="ORF">QN062_03955</name>
    <name evidence="4" type="ORF">QN216_07970</name>
    <name evidence="3" type="ORF">QN217_02495</name>
</gene>
<protein>
    <submittedName>
        <fullName evidence="5">Peptidoglycan-binding protein</fullName>
    </submittedName>
</protein>
<dbReference type="PANTHER" id="PTHR34135:SF2">
    <property type="entry name" value="LYSOZYME"/>
    <property type="match status" value="1"/>
</dbReference>
<dbReference type="Gene3D" id="1.10.101.10">
    <property type="entry name" value="PGBD-like superfamily/PGBD"/>
    <property type="match status" value="1"/>
</dbReference>
<dbReference type="SUPFAM" id="SSF47090">
    <property type="entry name" value="PGBD-like"/>
    <property type="match status" value="2"/>
</dbReference>
<dbReference type="GO" id="GO:0016052">
    <property type="term" value="P:carbohydrate catabolic process"/>
    <property type="evidence" value="ECO:0007669"/>
    <property type="project" value="TreeGrafter"/>
</dbReference>
<dbReference type="KEGG" id="bfk:QN062_03955"/>
<dbReference type="InterPro" id="IPR002477">
    <property type="entry name" value="Peptidoglycan-bd-like"/>
</dbReference>
<dbReference type="AlphaFoldDB" id="A0AB39UR02"/>
<dbReference type="InterPro" id="IPR036366">
    <property type="entry name" value="PGBDSf"/>
</dbReference>
<dbReference type="RefSeq" id="WP_369342296.1">
    <property type="nucleotide sequence ID" value="NZ_CP129675.1"/>
</dbReference>
<dbReference type="Gene3D" id="3.20.20.80">
    <property type="entry name" value="Glycosidases"/>
    <property type="match status" value="1"/>
</dbReference>
<dbReference type="Pfam" id="PF01471">
    <property type="entry name" value="PG_binding_1"/>
    <property type="match status" value="1"/>
</dbReference>
<dbReference type="SUPFAM" id="SSF51445">
    <property type="entry name" value="(Trans)glycosidases"/>
    <property type="match status" value="1"/>
</dbReference>
<dbReference type="InterPro" id="IPR017853">
    <property type="entry name" value="GH"/>
</dbReference>
<organism evidence="5">
    <name type="scientific">Bifidobacterium fermentum</name>
    <dbReference type="NCBI Taxonomy" id="3059035"/>
    <lineage>
        <taxon>Bacteria</taxon>
        <taxon>Bacillati</taxon>
        <taxon>Actinomycetota</taxon>
        <taxon>Actinomycetes</taxon>
        <taxon>Bifidobacteriales</taxon>
        <taxon>Bifidobacteriaceae</taxon>
        <taxon>Bifidobacterium</taxon>
    </lineage>
</organism>
<dbReference type="GO" id="GO:0009253">
    <property type="term" value="P:peptidoglycan catabolic process"/>
    <property type="evidence" value="ECO:0007669"/>
    <property type="project" value="InterPro"/>
</dbReference>
<comment type="similarity">
    <text evidence="1">Belongs to the glycosyl hydrolase 25 family.</text>
</comment>
<evidence type="ECO:0000259" key="2">
    <source>
        <dbReference type="Pfam" id="PF01471"/>
    </source>
</evidence>
<dbReference type="PANTHER" id="PTHR34135">
    <property type="entry name" value="LYSOZYME"/>
    <property type="match status" value="1"/>
</dbReference>
<name>A0AB39UR02_9BIFI</name>
<dbReference type="GO" id="GO:0003796">
    <property type="term" value="F:lysozyme activity"/>
    <property type="evidence" value="ECO:0007669"/>
    <property type="project" value="InterPro"/>
</dbReference>
<evidence type="ECO:0000313" key="4">
    <source>
        <dbReference type="EMBL" id="XDS48263.1"/>
    </source>
</evidence>
<dbReference type="EMBL" id="CP129675">
    <property type="protein sequence ID" value="XDS47032.1"/>
    <property type="molecule type" value="Genomic_DNA"/>
</dbReference>
<dbReference type="EMBL" id="CP129683">
    <property type="protein sequence ID" value="XDS51332.1"/>
    <property type="molecule type" value="Genomic_DNA"/>
</dbReference>
<dbReference type="PROSITE" id="PS51904">
    <property type="entry name" value="GLYCOSYL_HYDROL_F25_2"/>
    <property type="match status" value="1"/>
</dbReference>
<evidence type="ECO:0000313" key="5">
    <source>
        <dbReference type="EMBL" id="XDS51332.1"/>
    </source>
</evidence>
<evidence type="ECO:0000256" key="1">
    <source>
        <dbReference type="ARBA" id="ARBA00010646"/>
    </source>
</evidence>
<dbReference type="Pfam" id="PF01183">
    <property type="entry name" value="Glyco_hydro_25"/>
    <property type="match status" value="1"/>
</dbReference>
<evidence type="ECO:0000313" key="3">
    <source>
        <dbReference type="EMBL" id="XDS47032.1"/>
    </source>
</evidence>
<dbReference type="InterPro" id="IPR002053">
    <property type="entry name" value="Glyco_hydro_25"/>
</dbReference>
<proteinExistence type="inferred from homology"/>
<feature type="domain" description="Peptidoglycan binding-like" evidence="2">
    <location>
        <begin position="281"/>
        <end position="332"/>
    </location>
</feature>
<dbReference type="GO" id="GO:0016998">
    <property type="term" value="P:cell wall macromolecule catabolic process"/>
    <property type="evidence" value="ECO:0007669"/>
    <property type="project" value="InterPro"/>
</dbReference>
<reference evidence="5" key="1">
    <citation type="submission" date="2023-07" db="EMBL/GenBank/DDBJ databases">
        <title>Bifidobacterium aquikefiriaerophilum sp. nov. and Bifidobacterium eccum sp. nov., isolated from water kefir.</title>
        <authorList>
            <person name="Breselge S."/>
            <person name="Bellassi P."/>
            <person name="Barcenilla C."/>
            <person name="Alvarez-Ordonez A."/>
            <person name="Morelli L."/>
            <person name="Cotter P.D."/>
        </authorList>
    </citation>
    <scope>NUCLEOTIDE SEQUENCE</scope>
    <source>
        <strain evidence="5">WK012_4_13</strain>
        <strain evidence="4">WK013_4_14</strain>
        <strain evidence="3">WK048_4_13</strain>
    </source>
</reference>
<dbReference type="EMBL" id="CP129682">
    <property type="protein sequence ID" value="XDS48263.1"/>
    <property type="molecule type" value="Genomic_DNA"/>
</dbReference>
<dbReference type="InterPro" id="IPR036365">
    <property type="entry name" value="PGBD-like_sf"/>
</dbReference>